<keyword evidence="2" id="KW-1185">Reference proteome</keyword>
<evidence type="ECO:0000313" key="1">
    <source>
        <dbReference type="EMBL" id="RDB16138.1"/>
    </source>
</evidence>
<name>A0A369J2C8_HYPMA</name>
<proteinExistence type="predicted"/>
<evidence type="ECO:0000313" key="2">
    <source>
        <dbReference type="Proteomes" id="UP000076154"/>
    </source>
</evidence>
<dbReference type="Proteomes" id="UP000076154">
    <property type="component" value="Unassembled WGS sequence"/>
</dbReference>
<dbReference type="InParanoid" id="A0A369J2C8"/>
<organism evidence="1 2">
    <name type="scientific">Hypsizygus marmoreus</name>
    <name type="common">White beech mushroom</name>
    <name type="synonym">Agaricus marmoreus</name>
    <dbReference type="NCBI Taxonomy" id="39966"/>
    <lineage>
        <taxon>Eukaryota</taxon>
        <taxon>Fungi</taxon>
        <taxon>Dikarya</taxon>
        <taxon>Basidiomycota</taxon>
        <taxon>Agaricomycotina</taxon>
        <taxon>Agaricomycetes</taxon>
        <taxon>Agaricomycetidae</taxon>
        <taxon>Agaricales</taxon>
        <taxon>Tricholomatineae</taxon>
        <taxon>Lyophyllaceae</taxon>
        <taxon>Hypsizygus</taxon>
    </lineage>
</organism>
<gene>
    <name evidence="1" type="ORF">Hypma_003355</name>
</gene>
<protein>
    <submittedName>
        <fullName evidence="1">Uncharacterized protein</fullName>
    </submittedName>
</protein>
<accession>A0A369J2C8</accession>
<reference evidence="1" key="1">
    <citation type="submission" date="2018-04" db="EMBL/GenBank/DDBJ databases">
        <title>Whole genome sequencing of Hypsizygus marmoreus.</title>
        <authorList>
            <person name="Choi I.-G."/>
            <person name="Min B."/>
            <person name="Kim J.-G."/>
            <person name="Kim S."/>
            <person name="Oh Y.-L."/>
            <person name="Kong W.-S."/>
            <person name="Park H."/>
            <person name="Jeong J."/>
            <person name="Song E.-S."/>
        </authorList>
    </citation>
    <scope>NUCLEOTIDE SEQUENCE [LARGE SCALE GENOMIC DNA]</scope>
    <source>
        <strain evidence="1">51987-8</strain>
    </source>
</reference>
<dbReference type="EMBL" id="LUEZ02000132">
    <property type="protein sequence ID" value="RDB16138.1"/>
    <property type="molecule type" value="Genomic_DNA"/>
</dbReference>
<sequence>MEVYSAPPTTLNRHADEVPARSFMASYTSDHEGIRQFSREDALRRPFLISGYDVEAYSAPLSTLDTRADQMPAHCFALRSPGLFFLAQRFR</sequence>
<dbReference type="AlphaFoldDB" id="A0A369J2C8"/>
<comment type="caution">
    <text evidence="1">The sequence shown here is derived from an EMBL/GenBank/DDBJ whole genome shotgun (WGS) entry which is preliminary data.</text>
</comment>